<sequence>MSKDTLRLTAYLEHIVEAIQRIERYSEDMDKSMFEASELVQDAIIRNIEVVGEAANNILKRYPDFAAAHSGLPWGKAYGTRNALAHGYYQIDLDIVWNTVTNILPSLRNDIQALLDGMGDNDKPAA</sequence>
<dbReference type="GO" id="GO:0110001">
    <property type="term" value="C:toxin-antitoxin complex"/>
    <property type="evidence" value="ECO:0007669"/>
    <property type="project" value="InterPro"/>
</dbReference>
<dbReference type="EMBL" id="PNYA01000021">
    <property type="protein sequence ID" value="PMS16991.1"/>
    <property type="molecule type" value="Genomic_DNA"/>
</dbReference>
<evidence type="ECO:0000256" key="4">
    <source>
        <dbReference type="ARBA" id="ARBA00022741"/>
    </source>
</evidence>
<dbReference type="Proteomes" id="UP000235616">
    <property type="component" value="Unassembled WGS sequence"/>
</dbReference>
<evidence type="ECO:0000256" key="1">
    <source>
        <dbReference type="ARBA" id="ARBA00022553"/>
    </source>
</evidence>
<evidence type="ECO:0000256" key="3">
    <source>
        <dbReference type="ARBA" id="ARBA00022722"/>
    </source>
</evidence>
<organism evidence="6 7">
    <name type="scientific">Trinickia dabaoshanensis</name>
    <dbReference type="NCBI Taxonomy" id="564714"/>
    <lineage>
        <taxon>Bacteria</taxon>
        <taxon>Pseudomonadati</taxon>
        <taxon>Pseudomonadota</taxon>
        <taxon>Betaproteobacteria</taxon>
        <taxon>Burkholderiales</taxon>
        <taxon>Burkholderiaceae</taxon>
        <taxon>Trinickia</taxon>
    </lineage>
</organism>
<evidence type="ECO:0000313" key="6">
    <source>
        <dbReference type="EMBL" id="PMS16991.1"/>
    </source>
</evidence>
<keyword evidence="7" id="KW-1185">Reference proteome</keyword>
<dbReference type="InterPro" id="IPR008201">
    <property type="entry name" value="HepT-like"/>
</dbReference>
<accession>A0A2N7VIK9</accession>
<evidence type="ECO:0000256" key="5">
    <source>
        <dbReference type="ARBA" id="ARBA00022801"/>
    </source>
</evidence>
<name>A0A2N7VIK9_9BURK</name>
<keyword evidence="1" id="KW-0597">Phosphoprotein</keyword>
<keyword evidence="3" id="KW-0540">Nuclease</keyword>
<keyword evidence="2" id="KW-1277">Toxin-antitoxin system</keyword>
<protein>
    <recommendedName>
        <fullName evidence="8">DUF86 domain-containing protein</fullName>
    </recommendedName>
</protein>
<dbReference type="AlphaFoldDB" id="A0A2N7VIK9"/>
<evidence type="ECO:0008006" key="8">
    <source>
        <dbReference type="Google" id="ProtNLM"/>
    </source>
</evidence>
<dbReference type="GO" id="GO:0004540">
    <property type="term" value="F:RNA nuclease activity"/>
    <property type="evidence" value="ECO:0007669"/>
    <property type="project" value="InterPro"/>
</dbReference>
<reference evidence="6 7" key="1">
    <citation type="submission" date="2018-01" db="EMBL/GenBank/DDBJ databases">
        <title>Whole genome analyses suggest that Burkholderia sensu lato contains two further novel genera in the rhizoxinica-symbiotica group Mycetohabitans gen. nov., and Trinickia gen. nov.: implications for the evolution of diazotrophy and nodulation in the Burkholderiaceae.</title>
        <authorList>
            <person name="Estrada-de los Santos P."/>
            <person name="Palmer M."/>
            <person name="Chavez-Ramirez B."/>
            <person name="Beukes C."/>
            <person name="Steenkamp E.T."/>
            <person name="Hirsch A.M."/>
            <person name="Manyaka P."/>
            <person name="Maluk M."/>
            <person name="Lafos M."/>
            <person name="Crook M."/>
            <person name="Gross E."/>
            <person name="Simon M.F."/>
            <person name="Bueno dos Reis Junior F."/>
            <person name="Poole P.S."/>
            <person name="Venter S.N."/>
            <person name="James E.K."/>
        </authorList>
    </citation>
    <scope>NUCLEOTIDE SEQUENCE [LARGE SCALE GENOMIC DNA]</scope>
    <source>
        <strain evidence="6 7">GIMN1.004</strain>
    </source>
</reference>
<dbReference type="Pfam" id="PF01934">
    <property type="entry name" value="HepT-like"/>
    <property type="match status" value="1"/>
</dbReference>
<dbReference type="PANTHER" id="PTHR34139">
    <property type="entry name" value="UPF0331 PROTEIN MJ0127"/>
    <property type="match status" value="1"/>
</dbReference>
<keyword evidence="4" id="KW-0547">Nucleotide-binding</keyword>
<dbReference type="PANTHER" id="PTHR34139:SF1">
    <property type="entry name" value="RNASE MJ1380-RELATED"/>
    <property type="match status" value="1"/>
</dbReference>
<proteinExistence type="predicted"/>
<dbReference type="OrthoDB" id="4829434at2"/>
<keyword evidence="5" id="KW-0378">Hydrolase</keyword>
<comment type="caution">
    <text evidence="6">The sequence shown here is derived from an EMBL/GenBank/DDBJ whole genome shotgun (WGS) entry which is preliminary data.</text>
</comment>
<dbReference type="GO" id="GO:0000166">
    <property type="term" value="F:nucleotide binding"/>
    <property type="evidence" value="ECO:0007669"/>
    <property type="project" value="UniProtKB-KW"/>
</dbReference>
<dbReference type="RefSeq" id="WP_102647413.1">
    <property type="nucleotide sequence ID" value="NZ_PNYA01000021.1"/>
</dbReference>
<evidence type="ECO:0000256" key="2">
    <source>
        <dbReference type="ARBA" id="ARBA00022649"/>
    </source>
</evidence>
<dbReference type="GO" id="GO:0016787">
    <property type="term" value="F:hydrolase activity"/>
    <property type="evidence" value="ECO:0007669"/>
    <property type="project" value="UniProtKB-KW"/>
</dbReference>
<evidence type="ECO:0000313" key="7">
    <source>
        <dbReference type="Proteomes" id="UP000235616"/>
    </source>
</evidence>
<dbReference type="InterPro" id="IPR051813">
    <property type="entry name" value="HepT_RNase_toxin"/>
</dbReference>
<gene>
    <name evidence="6" type="ORF">C0Z18_21215</name>
</gene>